<organism evidence="1 2">
    <name type="scientific">Vermiconidia calcicola</name>
    <dbReference type="NCBI Taxonomy" id="1690605"/>
    <lineage>
        <taxon>Eukaryota</taxon>
        <taxon>Fungi</taxon>
        <taxon>Dikarya</taxon>
        <taxon>Ascomycota</taxon>
        <taxon>Pezizomycotina</taxon>
        <taxon>Dothideomycetes</taxon>
        <taxon>Dothideomycetidae</taxon>
        <taxon>Mycosphaerellales</taxon>
        <taxon>Extremaceae</taxon>
        <taxon>Vermiconidia</taxon>
    </lineage>
</organism>
<protein>
    <submittedName>
        <fullName evidence="1">Uncharacterized protein</fullName>
    </submittedName>
</protein>
<sequence>MQQTSVGNGMPIRRMGQGMCLALATAACLTVSIGCSPSRTLDKGMDVACTNGEVRWIALTCLFVVPSLALLPLSILAYGRVKLPLSRRVKLIISFPVMLLLGNIVLFCALPAYQAFAEAPSTDASKFYTLLQGWLVATIGAPVFITELTPMTRLIHSSGVVITTDESTSQSYGRSGIRSGGRSGISLSQKIKEQTSDGDEMPLTSTKAWASTVDEGPQEPNAEVGFGTSWSICRTMEVDIQHERITSQCQEGDRPG</sequence>
<reference evidence="1" key="1">
    <citation type="submission" date="2023-07" db="EMBL/GenBank/DDBJ databases">
        <title>Black Yeasts Isolated from many extreme environments.</title>
        <authorList>
            <person name="Coleine C."/>
            <person name="Stajich J.E."/>
            <person name="Selbmann L."/>
        </authorList>
    </citation>
    <scope>NUCLEOTIDE SEQUENCE</scope>
    <source>
        <strain evidence="1">CCFEE 5714</strain>
    </source>
</reference>
<dbReference type="EMBL" id="JAUTXU010000037">
    <property type="protein sequence ID" value="KAK3717365.1"/>
    <property type="molecule type" value="Genomic_DNA"/>
</dbReference>
<keyword evidence="2" id="KW-1185">Reference proteome</keyword>
<gene>
    <name evidence="1" type="ORF">LTR37_005754</name>
</gene>
<evidence type="ECO:0000313" key="1">
    <source>
        <dbReference type="EMBL" id="KAK3717365.1"/>
    </source>
</evidence>
<evidence type="ECO:0000313" key="2">
    <source>
        <dbReference type="Proteomes" id="UP001281147"/>
    </source>
</evidence>
<dbReference type="Proteomes" id="UP001281147">
    <property type="component" value="Unassembled WGS sequence"/>
</dbReference>
<accession>A0ACC3NIB5</accession>
<name>A0ACC3NIB5_9PEZI</name>
<proteinExistence type="predicted"/>
<comment type="caution">
    <text evidence="1">The sequence shown here is derived from an EMBL/GenBank/DDBJ whole genome shotgun (WGS) entry which is preliminary data.</text>
</comment>